<dbReference type="EMBL" id="JOJR01000543">
    <property type="protein sequence ID" value="RCN36599.1"/>
    <property type="molecule type" value="Genomic_DNA"/>
</dbReference>
<dbReference type="AlphaFoldDB" id="A0A368G004"/>
<dbReference type="InterPro" id="IPR002223">
    <property type="entry name" value="Kunitz_BPTI"/>
</dbReference>
<protein>
    <recommendedName>
        <fullName evidence="8">BPTI/Kunitz inhibitor domain-containing protein</fullName>
    </recommendedName>
</protein>
<evidence type="ECO:0000256" key="1">
    <source>
        <dbReference type="ARBA" id="ARBA00004613"/>
    </source>
</evidence>
<keyword evidence="5" id="KW-1015">Disulfide bond</keyword>
<evidence type="ECO:0000256" key="5">
    <source>
        <dbReference type="ARBA" id="ARBA00023157"/>
    </source>
</evidence>
<dbReference type="PRINTS" id="PR00759">
    <property type="entry name" value="BASICPTASE"/>
</dbReference>
<dbReference type="PANTHER" id="PTHR10083:SF376">
    <property type="entry name" value="SERINE PEPTIDASE INHIBITOR, KUNITZ TYPE, 3"/>
    <property type="match status" value="1"/>
</dbReference>
<dbReference type="Pfam" id="PF00014">
    <property type="entry name" value="Kunitz_BPTI"/>
    <property type="match status" value="5"/>
</dbReference>
<feature type="domain" description="BPTI/Kunitz inhibitor" evidence="8">
    <location>
        <begin position="25"/>
        <end position="75"/>
    </location>
</feature>
<proteinExistence type="predicted"/>
<dbReference type="OrthoDB" id="4473401at2759"/>
<feature type="domain" description="BPTI/Kunitz inhibitor" evidence="8">
    <location>
        <begin position="188"/>
        <end position="238"/>
    </location>
</feature>
<dbReference type="InterPro" id="IPR020901">
    <property type="entry name" value="Prtase_inh_Kunz-CS"/>
</dbReference>
<keyword evidence="10" id="KW-1185">Reference proteome</keyword>
<dbReference type="CDD" id="cd22593">
    <property type="entry name" value="Kunitz_conkunitzin"/>
    <property type="match status" value="1"/>
</dbReference>
<dbReference type="GO" id="GO:0004867">
    <property type="term" value="F:serine-type endopeptidase inhibitor activity"/>
    <property type="evidence" value="ECO:0007669"/>
    <property type="project" value="UniProtKB-KW"/>
</dbReference>
<dbReference type="InterPro" id="IPR036880">
    <property type="entry name" value="Kunitz_BPTI_sf"/>
</dbReference>
<keyword evidence="4" id="KW-0722">Serine protease inhibitor</keyword>
<evidence type="ECO:0000313" key="10">
    <source>
        <dbReference type="Proteomes" id="UP000252519"/>
    </source>
</evidence>
<dbReference type="SUPFAM" id="SSF57362">
    <property type="entry name" value="BPTI-like"/>
    <property type="match status" value="5"/>
</dbReference>
<evidence type="ECO:0000256" key="7">
    <source>
        <dbReference type="ARBA" id="ARBA00034146"/>
    </source>
</evidence>
<dbReference type="STRING" id="29170.A0A368G004"/>
<evidence type="ECO:0000256" key="3">
    <source>
        <dbReference type="ARBA" id="ARBA00022690"/>
    </source>
</evidence>
<dbReference type="PROSITE" id="PS00280">
    <property type="entry name" value="BPTI_KUNITZ_1"/>
    <property type="match status" value="2"/>
</dbReference>
<dbReference type="FunFam" id="4.10.410.10:FF:000020">
    <property type="entry name" value="Collagen, type VI, alpha 3"/>
    <property type="match status" value="3"/>
</dbReference>
<evidence type="ECO:0000256" key="4">
    <source>
        <dbReference type="ARBA" id="ARBA00022900"/>
    </source>
</evidence>
<organism evidence="9 10">
    <name type="scientific">Ancylostoma caninum</name>
    <name type="common">Dog hookworm</name>
    <dbReference type="NCBI Taxonomy" id="29170"/>
    <lineage>
        <taxon>Eukaryota</taxon>
        <taxon>Metazoa</taxon>
        <taxon>Ecdysozoa</taxon>
        <taxon>Nematoda</taxon>
        <taxon>Chromadorea</taxon>
        <taxon>Rhabditida</taxon>
        <taxon>Rhabditina</taxon>
        <taxon>Rhabditomorpha</taxon>
        <taxon>Strongyloidea</taxon>
        <taxon>Ancylostomatidae</taxon>
        <taxon>Ancylostomatinae</taxon>
        <taxon>Ancylostoma</taxon>
    </lineage>
</organism>
<sequence length="375" mass="42279">MEDCTWTCEQKTSKPEPEQDVEDTCSMSIEVGPCKAKIKRFAYDKTKEKCVEFYFGGCKGNQNNFETMEDCTWTCEQKLPKPETEKDVCSQPITTGLCKASMPRYGYDAKRGKCVKFIYGGCKGNDNRFLTKSGCEQTCMNGSNETQNPGSEDGNATKRMYFCAINAQSDTSESDTSNVEEHHVLDRCSLPIASGPCKGKIRRFAYDTETGKCVRFTYGGCGGNENNFSTKQKCEEECMEQDTDVPNNDRCLQPIQKGPCFGSFRRYAYDRNSRQCVLFTYGGCAGNDNNFKTMQQCMDTCEDINAASPCTLPIDEGEGDMDLIRYGFENGRCVKFRYGGRRGNFNNFGTRADCEEACAEYLPAPTLWRLIRFRL</sequence>
<name>A0A368G004_ANCCA</name>
<evidence type="ECO:0000256" key="6">
    <source>
        <dbReference type="ARBA" id="ARBA00023240"/>
    </source>
</evidence>
<feature type="domain" description="BPTI/Kunitz inhibitor" evidence="8">
    <location>
        <begin position="89"/>
        <end position="139"/>
    </location>
</feature>
<dbReference type="PROSITE" id="PS50279">
    <property type="entry name" value="BPTI_KUNITZ_2"/>
    <property type="match status" value="5"/>
</dbReference>
<keyword evidence="6" id="KW-1199">Hemostasis impairing toxin</keyword>
<evidence type="ECO:0000259" key="8">
    <source>
        <dbReference type="PROSITE" id="PS50279"/>
    </source>
</evidence>
<reference evidence="9 10" key="1">
    <citation type="submission" date="2014-10" db="EMBL/GenBank/DDBJ databases">
        <title>Draft genome of the hookworm Ancylostoma caninum.</title>
        <authorList>
            <person name="Mitreva M."/>
        </authorList>
    </citation>
    <scope>NUCLEOTIDE SEQUENCE [LARGE SCALE GENOMIC DNA]</scope>
    <source>
        <strain evidence="9 10">Baltimore</strain>
    </source>
</reference>
<keyword evidence="6" id="KW-0800">Toxin</keyword>
<dbReference type="Proteomes" id="UP000252519">
    <property type="component" value="Unassembled WGS sequence"/>
</dbReference>
<feature type="domain" description="BPTI/Kunitz inhibitor" evidence="8">
    <location>
        <begin position="251"/>
        <end position="301"/>
    </location>
</feature>
<dbReference type="PANTHER" id="PTHR10083">
    <property type="entry name" value="KUNITZ-TYPE PROTEASE INHIBITOR-RELATED"/>
    <property type="match status" value="1"/>
</dbReference>
<dbReference type="CDD" id="cd00109">
    <property type="entry name" value="Kunitz-type"/>
    <property type="match status" value="4"/>
</dbReference>
<comment type="subcellular location">
    <subcellularLocation>
        <location evidence="1">Secreted</location>
    </subcellularLocation>
</comment>
<gene>
    <name evidence="9" type="ORF">ANCCAN_17523</name>
</gene>
<evidence type="ECO:0000313" key="9">
    <source>
        <dbReference type="EMBL" id="RCN36599.1"/>
    </source>
</evidence>
<keyword evidence="3" id="KW-0646">Protease inhibitor</keyword>
<dbReference type="SMART" id="SM00131">
    <property type="entry name" value="KU"/>
    <property type="match status" value="5"/>
</dbReference>
<feature type="domain" description="BPTI/Kunitz inhibitor" evidence="8">
    <location>
        <begin position="310"/>
        <end position="358"/>
    </location>
</feature>
<evidence type="ECO:0000256" key="2">
    <source>
        <dbReference type="ARBA" id="ARBA00022525"/>
    </source>
</evidence>
<keyword evidence="2" id="KW-0964">Secreted</keyword>
<dbReference type="GO" id="GO:0005615">
    <property type="term" value="C:extracellular space"/>
    <property type="evidence" value="ECO:0007669"/>
    <property type="project" value="TreeGrafter"/>
</dbReference>
<accession>A0A368G004</accession>
<keyword evidence="7" id="KW-1203">Blood coagulation cascade inhibiting toxin</keyword>
<dbReference type="FunFam" id="4.10.410.10:FF:000005">
    <property type="entry name" value="Pancreatic trypsin inhibitor"/>
    <property type="match status" value="1"/>
</dbReference>
<dbReference type="Gene3D" id="4.10.410.10">
    <property type="entry name" value="Pancreatic trypsin inhibitor Kunitz domain"/>
    <property type="match status" value="5"/>
</dbReference>
<dbReference type="InterPro" id="IPR050098">
    <property type="entry name" value="TFPI/VKTCI-like"/>
</dbReference>
<comment type="caution">
    <text evidence="9">The sequence shown here is derived from an EMBL/GenBank/DDBJ whole genome shotgun (WGS) entry which is preliminary data.</text>
</comment>